<organism evidence="3 4">
    <name type="scientific">Streptoalloteichus hindustanus</name>
    <dbReference type="NCBI Taxonomy" id="2017"/>
    <lineage>
        <taxon>Bacteria</taxon>
        <taxon>Bacillati</taxon>
        <taxon>Actinomycetota</taxon>
        <taxon>Actinomycetes</taxon>
        <taxon>Pseudonocardiales</taxon>
        <taxon>Pseudonocardiaceae</taxon>
        <taxon>Streptoalloteichus</taxon>
    </lineage>
</organism>
<evidence type="ECO:0000313" key="4">
    <source>
        <dbReference type="Proteomes" id="UP000184501"/>
    </source>
</evidence>
<keyword evidence="4" id="KW-1185">Reference proteome</keyword>
<name>A0A1M5LW46_STRHI</name>
<accession>A0A1M5LW46</accession>
<dbReference type="GO" id="GO:0016627">
    <property type="term" value="F:oxidoreductase activity, acting on the CH-CH group of donors"/>
    <property type="evidence" value="ECO:0007669"/>
    <property type="project" value="TreeGrafter"/>
</dbReference>
<proteinExistence type="predicted"/>
<dbReference type="InterPro" id="IPR012349">
    <property type="entry name" value="Split_barrel_FMN-bd"/>
</dbReference>
<evidence type="ECO:0008006" key="5">
    <source>
        <dbReference type="Google" id="ProtNLM"/>
    </source>
</evidence>
<dbReference type="AlphaFoldDB" id="A0A1M5LW46"/>
<sequence length="204" mass="21563">MPGGAADSGPVMAMRAPSSGSPGSAADAGGGAVPWRRFADEAPDLAGAVRDRLLAARHHVLATLRRDGSPRVSGTEVDFHGPDLVLGSLWGAVKAQDLRRDGRFAVHANPGDGSMRGGDAKVAGRAVEVRDPAELRAFVAAARPLEPFQLFRLLLTQAVLTTPAADGQHILVESWWPGSPVVRFARFPSYPPRRLDDQDPAPRG</sequence>
<dbReference type="PANTHER" id="PTHR35176">
    <property type="entry name" value="HEME OXYGENASE HI_0854-RELATED"/>
    <property type="match status" value="1"/>
</dbReference>
<dbReference type="SUPFAM" id="SSF50475">
    <property type="entry name" value="FMN-binding split barrel"/>
    <property type="match status" value="1"/>
</dbReference>
<dbReference type="EMBL" id="FQVN01000012">
    <property type="protein sequence ID" value="SHG69324.1"/>
    <property type="molecule type" value="Genomic_DNA"/>
</dbReference>
<gene>
    <name evidence="3" type="ORF">SAMN05444320_11284</name>
</gene>
<feature type="region of interest" description="Disordered" evidence="2">
    <location>
        <begin position="1"/>
        <end position="30"/>
    </location>
</feature>
<dbReference type="PANTHER" id="PTHR35176:SF6">
    <property type="entry name" value="HEME OXYGENASE HI_0854-RELATED"/>
    <property type="match status" value="1"/>
</dbReference>
<evidence type="ECO:0000256" key="2">
    <source>
        <dbReference type="SAM" id="MobiDB-lite"/>
    </source>
</evidence>
<dbReference type="STRING" id="2017.SAMN05444320_11284"/>
<keyword evidence="1" id="KW-0560">Oxidoreductase</keyword>
<evidence type="ECO:0000313" key="3">
    <source>
        <dbReference type="EMBL" id="SHG69324.1"/>
    </source>
</evidence>
<reference evidence="3 4" key="1">
    <citation type="submission" date="2016-11" db="EMBL/GenBank/DDBJ databases">
        <authorList>
            <person name="Jaros S."/>
            <person name="Januszkiewicz K."/>
            <person name="Wedrychowicz H."/>
        </authorList>
    </citation>
    <scope>NUCLEOTIDE SEQUENCE [LARGE SCALE GENOMIC DNA]</scope>
    <source>
        <strain evidence="3 4">DSM 44523</strain>
    </source>
</reference>
<dbReference type="Proteomes" id="UP000184501">
    <property type="component" value="Unassembled WGS sequence"/>
</dbReference>
<dbReference type="GO" id="GO:0070967">
    <property type="term" value="F:coenzyme F420 binding"/>
    <property type="evidence" value="ECO:0007669"/>
    <property type="project" value="TreeGrafter"/>
</dbReference>
<feature type="compositionally biased region" description="Low complexity" evidence="2">
    <location>
        <begin position="16"/>
        <end position="27"/>
    </location>
</feature>
<dbReference type="GO" id="GO:0005829">
    <property type="term" value="C:cytosol"/>
    <property type="evidence" value="ECO:0007669"/>
    <property type="project" value="TreeGrafter"/>
</dbReference>
<dbReference type="Gene3D" id="2.30.110.10">
    <property type="entry name" value="Electron Transport, Fmn-binding Protein, Chain A"/>
    <property type="match status" value="1"/>
</dbReference>
<dbReference type="InterPro" id="IPR052019">
    <property type="entry name" value="F420H2_bilvrd_red/Heme_oxyg"/>
</dbReference>
<protein>
    <recommendedName>
        <fullName evidence="5">Pyridoxamine 5'-phosphate oxidase</fullName>
    </recommendedName>
</protein>
<evidence type="ECO:0000256" key="1">
    <source>
        <dbReference type="ARBA" id="ARBA00023002"/>
    </source>
</evidence>